<gene>
    <name evidence="5" type="ORF">C6P46_006134</name>
</gene>
<feature type="domain" description="K Homology" evidence="4">
    <location>
        <begin position="740"/>
        <end position="808"/>
    </location>
</feature>
<evidence type="ECO:0000256" key="3">
    <source>
        <dbReference type="SAM" id="MobiDB-lite"/>
    </source>
</evidence>
<dbReference type="SMART" id="SM00322">
    <property type="entry name" value="KH"/>
    <property type="match status" value="4"/>
</dbReference>
<feature type="region of interest" description="Disordered" evidence="3">
    <location>
        <begin position="922"/>
        <end position="941"/>
    </location>
</feature>
<dbReference type="InterPro" id="IPR056553">
    <property type="entry name" value="KH_Mug60-KHD4"/>
</dbReference>
<feature type="region of interest" description="Disordered" evidence="3">
    <location>
        <begin position="215"/>
        <end position="241"/>
    </location>
</feature>
<protein>
    <recommendedName>
        <fullName evidence="4">K Homology domain-containing protein</fullName>
    </recommendedName>
</protein>
<dbReference type="Proteomes" id="UP000777482">
    <property type="component" value="Unassembled WGS sequence"/>
</dbReference>
<comment type="caution">
    <text evidence="5">The sequence shown here is derived from an EMBL/GenBank/DDBJ whole genome shotgun (WGS) entry which is preliminary data.</text>
</comment>
<feature type="compositionally biased region" description="Polar residues" evidence="3">
    <location>
        <begin position="1129"/>
        <end position="1140"/>
    </location>
</feature>
<dbReference type="InterPro" id="IPR004087">
    <property type="entry name" value="KH_dom"/>
</dbReference>
<feature type="compositionally biased region" description="Polar residues" evidence="3">
    <location>
        <begin position="1152"/>
        <end position="1168"/>
    </location>
</feature>
<keyword evidence="2" id="KW-0694">RNA-binding</keyword>
<feature type="domain" description="K Homology" evidence="4">
    <location>
        <begin position="588"/>
        <end position="656"/>
    </location>
</feature>
<dbReference type="Pfam" id="PF24563">
    <property type="entry name" value="KH_Mug60-KHD4"/>
    <property type="match status" value="1"/>
</dbReference>
<feature type="compositionally biased region" description="Low complexity" evidence="3">
    <location>
        <begin position="88"/>
        <end position="105"/>
    </location>
</feature>
<dbReference type="PANTHER" id="PTHR10627">
    <property type="entry name" value="SCP160"/>
    <property type="match status" value="1"/>
</dbReference>
<dbReference type="Pfam" id="PF00013">
    <property type="entry name" value="KH_1"/>
    <property type="match status" value="2"/>
</dbReference>
<reference evidence="5 6" key="1">
    <citation type="submission" date="2020-11" db="EMBL/GenBank/DDBJ databases">
        <title>Kefir isolates.</title>
        <authorList>
            <person name="Marcisauskas S."/>
            <person name="Kim Y."/>
            <person name="Blasche S."/>
        </authorList>
    </citation>
    <scope>NUCLEOTIDE SEQUENCE [LARGE SCALE GENOMIC DNA]</scope>
    <source>
        <strain evidence="5 6">KR</strain>
    </source>
</reference>
<feature type="compositionally biased region" description="Low complexity" evidence="3">
    <location>
        <begin position="226"/>
        <end position="240"/>
    </location>
</feature>
<dbReference type="EMBL" id="PUHQ01000073">
    <property type="protein sequence ID" value="KAG0657962.1"/>
    <property type="molecule type" value="Genomic_DNA"/>
</dbReference>
<dbReference type="GO" id="GO:0003729">
    <property type="term" value="F:mRNA binding"/>
    <property type="evidence" value="ECO:0007669"/>
    <property type="project" value="TreeGrafter"/>
</dbReference>
<dbReference type="InterPro" id="IPR036612">
    <property type="entry name" value="KH_dom_type_1_sf"/>
</dbReference>
<feature type="domain" description="K Homology" evidence="4">
    <location>
        <begin position="357"/>
        <end position="437"/>
    </location>
</feature>
<feature type="domain" description="K Homology" evidence="4">
    <location>
        <begin position="657"/>
        <end position="735"/>
    </location>
</feature>
<feature type="region of interest" description="Disordered" evidence="3">
    <location>
        <begin position="53"/>
        <end position="152"/>
    </location>
</feature>
<name>A0A9P7B4F2_RHOMI</name>
<keyword evidence="1" id="KW-0677">Repeat</keyword>
<evidence type="ECO:0000259" key="4">
    <source>
        <dbReference type="SMART" id="SM00322"/>
    </source>
</evidence>
<dbReference type="SUPFAM" id="SSF54791">
    <property type="entry name" value="Eukaryotic type KH-domain (KH-domain type I)"/>
    <property type="match status" value="3"/>
</dbReference>
<sequence length="1209" mass="130510">MVTSCDANAFRAFTRLHIQRTDAGAALSGRDSTMDIYTTSFCLPRPVASSTDLSAIPSSSFELPPTSPLSPRHSQARRQSHQASLSDGAVATSSSAGSAGTVSTSEAHSAAAARGHSTSSSVGSAGAPGNDATSAGENPANGANKDDGASSMSSTTAAAAAAAGGDGLGAGSSVGSSSTRRTSVDFNDAMQRLCVETMAAHQCIASFSTIEPTSPVVGAPVTFPPSSGSQAEGSSSTAAQDRSGKLYNVHLSGGYQQVMAARGHILRESPFLRKSVVKVPRAEVLDGKENVKVEMRRKLDEIATLTKAHLAIVGQANASIGFGLETERNVEIVITGPYESVEQARVRLLVLLDELSGLHSEVCEIDYKLHNPVAGRKRCVIQTIQEETATNIYFPTPLSGVIGQKNLSLLAKQNLIFITGEFFGVQRARDMLFQVSLHKSKCIISRDTAILPRKLDWMLSDRLEDVKQIMNDNGTFINFPPLGSQASLISVYGDHRVNIERTIRSIMALACQFYVASFWLLPVTFDVFMPPPSLNPAQIPPILRHISVTSGAEAVFKSNCFEFHGLENQVRQAVQLVLELDFVKAFHHEIRFQIELANEHREFISGKKNGKLNKVMKSANVKIKFETFNDYNFLIDVAGTDMGALHGLTMLQEELPAEISFHVPEAYHKRIIGVGGKNIQRIMKRFGVYVKFSNAEEFASLGGYHDNEDNVVARTPAKNANNLELLKQSVMELVAPKDKDFIVEMVAVPRRYHRTLLGEKSIFIHDIEGKTNSHVRFPNKETASDIVSIFGPESQVHIAAQMLLDHVPFEAEYRLPHSSEMANLTLSQDFVNLTEKIKRDLNITILPWVDRSGNNEETIIRFCLNRSNVDFLGTSRDLVEEYLVQRNINLYPGSLRPRSDSLADVFAPFNSKLLSTSANMAAGDSVDSRNDPRPGSDRKLRLAASSPNIKAIFDANPGGPASSYPQQYTRLPSVVNQPIAEYVPPSGPDPATAAAAAAAPYPPFYPAANVPRIPPQYQHQSHAHVPPSPHLHFAPGPFAPAPPAMHQASPHLNNYSWSMPRPMPGFMPPPSPVPNAYPPTAIAPPAPSAYVPGTYSSPAVGAPRRPSAGAPAEETLLRSSVRGHHAPSASMSTMPKTSSHALPEDSVDELTDMQSGPSGHNGSRQQRSFAGRAQSLDLSLHAAAFKRASTAPRHESVDEVASVLGDLGL</sequence>
<dbReference type="CDD" id="cd00105">
    <property type="entry name" value="KH-I"/>
    <property type="match status" value="1"/>
</dbReference>
<dbReference type="InterPro" id="IPR004088">
    <property type="entry name" value="KH_dom_type_1"/>
</dbReference>
<accession>A0A9P7B4F2</accession>
<dbReference type="GO" id="GO:0005737">
    <property type="term" value="C:cytoplasm"/>
    <property type="evidence" value="ECO:0007669"/>
    <property type="project" value="TreeGrafter"/>
</dbReference>
<dbReference type="Gene3D" id="3.30.1370.10">
    <property type="entry name" value="K Homology domain, type 1"/>
    <property type="match status" value="3"/>
</dbReference>
<organism evidence="5 6">
    <name type="scientific">Rhodotorula mucilaginosa</name>
    <name type="common">Yeast</name>
    <name type="synonym">Rhodotorula rubra</name>
    <dbReference type="NCBI Taxonomy" id="5537"/>
    <lineage>
        <taxon>Eukaryota</taxon>
        <taxon>Fungi</taxon>
        <taxon>Dikarya</taxon>
        <taxon>Basidiomycota</taxon>
        <taxon>Pucciniomycotina</taxon>
        <taxon>Microbotryomycetes</taxon>
        <taxon>Sporidiobolales</taxon>
        <taxon>Sporidiobolaceae</taxon>
        <taxon>Rhodotorula</taxon>
    </lineage>
</organism>
<dbReference type="AlphaFoldDB" id="A0A9P7B4F2"/>
<dbReference type="PROSITE" id="PS50084">
    <property type="entry name" value="KH_TYPE_1"/>
    <property type="match status" value="2"/>
</dbReference>
<evidence type="ECO:0000256" key="1">
    <source>
        <dbReference type="ARBA" id="ARBA00022737"/>
    </source>
</evidence>
<dbReference type="OrthoDB" id="271862at2759"/>
<dbReference type="PANTHER" id="PTHR10627:SF76">
    <property type="entry name" value="KH DOMAIN-CONTAINING PROTEIN YLL032C"/>
    <property type="match status" value="1"/>
</dbReference>
<evidence type="ECO:0000313" key="5">
    <source>
        <dbReference type="EMBL" id="KAG0657962.1"/>
    </source>
</evidence>
<proteinExistence type="predicted"/>
<keyword evidence="6" id="KW-1185">Reference proteome</keyword>
<feature type="compositionally biased region" description="Basic and acidic residues" evidence="3">
    <location>
        <begin position="926"/>
        <end position="940"/>
    </location>
</feature>
<evidence type="ECO:0000256" key="2">
    <source>
        <dbReference type="PROSITE-ProRule" id="PRU00117"/>
    </source>
</evidence>
<evidence type="ECO:0000313" key="6">
    <source>
        <dbReference type="Proteomes" id="UP000777482"/>
    </source>
</evidence>
<dbReference type="CDD" id="cd22453">
    <property type="entry name" value="KH-I_MUG60_like"/>
    <property type="match status" value="1"/>
</dbReference>
<feature type="region of interest" description="Disordered" evidence="3">
    <location>
        <begin position="1120"/>
        <end position="1169"/>
    </location>
</feature>